<proteinExistence type="predicted"/>
<dbReference type="GO" id="GO:0005634">
    <property type="term" value="C:nucleus"/>
    <property type="evidence" value="ECO:0007669"/>
    <property type="project" value="TreeGrafter"/>
</dbReference>
<dbReference type="InParanoid" id="A0A4Q1BVX0"/>
<feature type="region of interest" description="Disordered" evidence="1">
    <location>
        <begin position="1"/>
        <end position="25"/>
    </location>
</feature>
<organism evidence="3 4">
    <name type="scientific">Tremella mesenterica</name>
    <name type="common">Jelly fungus</name>
    <dbReference type="NCBI Taxonomy" id="5217"/>
    <lineage>
        <taxon>Eukaryota</taxon>
        <taxon>Fungi</taxon>
        <taxon>Dikarya</taxon>
        <taxon>Basidiomycota</taxon>
        <taxon>Agaricomycotina</taxon>
        <taxon>Tremellomycetes</taxon>
        <taxon>Tremellales</taxon>
        <taxon>Tremellaceae</taxon>
        <taxon>Tremella</taxon>
    </lineage>
</organism>
<evidence type="ECO:0000259" key="2">
    <source>
        <dbReference type="SMART" id="SM00731"/>
    </source>
</evidence>
<feature type="compositionally biased region" description="Acidic residues" evidence="1">
    <location>
        <begin position="351"/>
        <end position="360"/>
    </location>
</feature>
<reference evidence="3 4" key="1">
    <citation type="submission" date="2016-06" db="EMBL/GenBank/DDBJ databases">
        <title>Evolution of pathogenesis and genome organization in the Tremellales.</title>
        <authorList>
            <person name="Cuomo C."/>
            <person name="Litvintseva A."/>
            <person name="Heitman J."/>
            <person name="Chen Y."/>
            <person name="Sun S."/>
            <person name="Springer D."/>
            <person name="Dromer F."/>
            <person name="Young S."/>
            <person name="Zeng Q."/>
            <person name="Chapman S."/>
            <person name="Gujja S."/>
            <person name="Saif S."/>
            <person name="Birren B."/>
        </authorList>
    </citation>
    <scope>NUCLEOTIDE SEQUENCE [LARGE SCALE GENOMIC DNA]</scope>
    <source>
        <strain evidence="3 4">ATCC 28783</strain>
    </source>
</reference>
<evidence type="ECO:0000313" key="3">
    <source>
        <dbReference type="EMBL" id="RXK42268.1"/>
    </source>
</evidence>
<dbReference type="OrthoDB" id="20772at2759"/>
<dbReference type="AlphaFoldDB" id="A0A4Q1BVX0"/>
<accession>A0A4Q1BVX0</accession>
<dbReference type="PANTHER" id="PTHR23099">
    <property type="entry name" value="TRANSCRIPTIONAL REGULATOR"/>
    <property type="match status" value="1"/>
</dbReference>
<dbReference type="SMART" id="SM00731">
    <property type="entry name" value="SprT"/>
    <property type="match status" value="1"/>
</dbReference>
<dbReference type="CDD" id="cd00084">
    <property type="entry name" value="HMG-box_SF"/>
    <property type="match status" value="1"/>
</dbReference>
<feature type="compositionally biased region" description="Basic and acidic residues" evidence="1">
    <location>
        <begin position="75"/>
        <end position="88"/>
    </location>
</feature>
<dbReference type="InterPro" id="IPR006640">
    <property type="entry name" value="SprT-like_domain"/>
</dbReference>
<feature type="region of interest" description="Disordered" evidence="1">
    <location>
        <begin position="127"/>
        <end position="309"/>
    </location>
</feature>
<dbReference type="EMBL" id="SDIL01000002">
    <property type="protein sequence ID" value="RXK42268.1"/>
    <property type="molecule type" value="Genomic_DNA"/>
</dbReference>
<feature type="compositionally biased region" description="Basic residues" evidence="1">
    <location>
        <begin position="273"/>
        <end position="282"/>
    </location>
</feature>
<feature type="region of interest" description="Disordered" evidence="1">
    <location>
        <begin position="72"/>
        <end position="101"/>
    </location>
</feature>
<dbReference type="InterPro" id="IPR036910">
    <property type="entry name" value="HMG_box_dom_sf"/>
</dbReference>
<protein>
    <recommendedName>
        <fullName evidence="2">SprT-like domain-containing protein</fullName>
    </recommendedName>
</protein>
<dbReference type="PANTHER" id="PTHR23099:SF0">
    <property type="entry name" value="GERM CELL NUCLEAR ACIDIC PROTEIN"/>
    <property type="match status" value="1"/>
</dbReference>
<keyword evidence="4" id="KW-1185">Reference proteome</keyword>
<comment type="caution">
    <text evidence="3">The sequence shown here is derived from an EMBL/GenBank/DDBJ whole genome shotgun (WGS) entry which is preliminary data.</text>
</comment>
<evidence type="ECO:0000256" key="1">
    <source>
        <dbReference type="SAM" id="MobiDB-lite"/>
    </source>
</evidence>
<feature type="compositionally biased region" description="Acidic residues" evidence="1">
    <location>
        <begin position="373"/>
        <end position="384"/>
    </location>
</feature>
<evidence type="ECO:0000313" key="4">
    <source>
        <dbReference type="Proteomes" id="UP000289152"/>
    </source>
</evidence>
<dbReference type="Pfam" id="PF10263">
    <property type="entry name" value="SprT-like"/>
    <property type="match status" value="1"/>
</dbReference>
<feature type="compositionally biased region" description="Basic and acidic residues" evidence="1">
    <location>
        <begin position="250"/>
        <end position="266"/>
    </location>
</feature>
<dbReference type="GO" id="GO:0006950">
    <property type="term" value="P:response to stress"/>
    <property type="evidence" value="ECO:0007669"/>
    <property type="project" value="UniProtKB-ARBA"/>
</dbReference>
<gene>
    <name evidence="3" type="ORF">M231_00258</name>
</gene>
<dbReference type="Proteomes" id="UP000289152">
    <property type="component" value="Unassembled WGS sequence"/>
</dbReference>
<name>A0A4Q1BVX0_TREME</name>
<sequence length="663" mass="74415">MSSEDIKPDISNGQSLRRLDFSKLTSTPLAPRKRFVPTPVKKEQHGKVKQEDEDVKLITKRLLAMADAIGGDIPIEPKKEPCDGDDTKPLISGLSNLGIRDETHPPLAITVKDEIIPFHEEKFDPVKFEHGLTSNSNDPPSPTTDACIDTKPPARPSTPLFLPASPPHSRPTVLDLTESPDPPTKPQKRGARLSDLFHSDSDVPPPRASEVCTIESDDEPSIPSSSSPSHRALNVVDAEDEQSHSLPPSTRERSSHESNFENDRHSSPARPPVSKRKTKRSAKSIFIDQSASDDCGNLDDDPNESLGSLRDFIVDDDVIEYASSSDELESPPPRRKGKGGSSRRPVREVIDLVDDSDDDVPPSFLEYNSAVKEEEEGEEDETEDILYYSPPPKKTIEVDLPDLSSLTIDDTPPKSKKHNLPESQSSKKPGRRDWPSEREGIARKLFKELDKKVFDSRLGPDGADAQIEWNKRLLKTAGQAHTTRERLADGTKASKYKITLSEKVLTGEEQILNTVAHEMCHLATWIINDDHKNPHGKVFKTWGRRVMRARPDIEVTTTHSYVIEYKYEWKCSNESCTAIYRRHSKSIDVEKERCGRCKCRLVPMFQTKSANPFQVYLKTYMSQAKAALPSSSHGEVMRALSKRWSEAGEEGDHDDYWKNYHRS</sequence>
<dbReference type="STRING" id="5217.A0A4Q1BVX0"/>
<feature type="domain" description="SprT-like" evidence="2">
    <location>
        <begin position="439"/>
        <end position="604"/>
    </location>
</feature>
<dbReference type="VEuPathDB" id="FungiDB:TREMEDRAFT_63589"/>
<feature type="region of interest" description="Disordered" evidence="1">
    <location>
        <begin position="321"/>
        <end position="437"/>
    </location>
</feature>
<dbReference type="SUPFAM" id="SSF47095">
    <property type="entry name" value="HMG-box"/>
    <property type="match status" value="1"/>
</dbReference>